<proteinExistence type="predicted"/>
<protein>
    <submittedName>
        <fullName evidence="2">Uncharacterized protein</fullName>
    </submittedName>
</protein>
<evidence type="ECO:0000313" key="2">
    <source>
        <dbReference type="EMBL" id="VFU60371.1"/>
    </source>
</evidence>
<reference evidence="2" key="1">
    <citation type="submission" date="2019-03" db="EMBL/GenBank/DDBJ databases">
        <authorList>
            <person name="Mank J."/>
            <person name="Almeida P."/>
        </authorList>
    </citation>
    <scope>NUCLEOTIDE SEQUENCE</scope>
    <source>
        <strain evidence="2">78183</strain>
    </source>
</reference>
<dbReference type="AlphaFoldDB" id="A0A6N2N1A1"/>
<organism evidence="2">
    <name type="scientific">Salix viminalis</name>
    <name type="common">Common osier</name>
    <name type="synonym">Basket willow</name>
    <dbReference type="NCBI Taxonomy" id="40686"/>
    <lineage>
        <taxon>Eukaryota</taxon>
        <taxon>Viridiplantae</taxon>
        <taxon>Streptophyta</taxon>
        <taxon>Embryophyta</taxon>
        <taxon>Tracheophyta</taxon>
        <taxon>Spermatophyta</taxon>
        <taxon>Magnoliopsida</taxon>
        <taxon>eudicotyledons</taxon>
        <taxon>Gunneridae</taxon>
        <taxon>Pentapetalae</taxon>
        <taxon>rosids</taxon>
        <taxon>fabids</taxon>
        <taxon>Malpighiales</taxon>
        <taxon>Salicaceae</taxon>
        <taxon>Saliceae</taxon>
        <taxon>Salix</taxon>
    </lineage>
</organism>
<feature type="compositionally biased region" description="Polar residues" evidence="1">
    <location>
        <begin position="44"/>
        <end position="62"/>
    </location>
</feature>
<dbReference type="EMBL" id="CAADRP010002052">
    <property type="protein sequence ID" value="VFU60371.1"/>
    <property type="molecule type" value="Genomic_DNA"/>
</dbReference>
<evidence type="ECO:0000256" key="1">
    <source>
        <dbReference type="SAM" id="MobiDB-lite"/>
    </source>
</evidence>
<feature type="region of interest" description="Disordered" evidence="1">
    <location>
        <begin position="32"/>
        <end position="62"/>
    </location>
</feature>
<sequence>MSPSLLVSKSMKIFEGAQCNFPGTVSPLRNPSLTRFDSDGGNTGTTARIKSSGVIRTSPSGF</sequence>
<gene>
    <name evidence="2" type="ORF">SVIM_LOCUS447442</name>
</gene>
<name>A0A6N2N1A1_SALVM</name>
<accession>A0A6N2N1A1</accession>